<sequence length="347" mass="37775">MTDSVTTPSELAGSTYENTVRTKAAELKRELIRQTLDDIESWRKAVDVQWERAHRTGNTSATSPMSPIPPEEIEAYRQTVRNDYYEWVVPAFERHLLPDPDAINPMIDGLRTIESSFHGSQDNAGNFTPASPALSRINDVRADMNHWQGDMQVNFIDNFLTPLQNVSVNQAAVAKVVREQLECSKIMYIRYRKAVVNLLDQSIQAVRELNNSKDPKSFTWGTLIGIAVGTGLTLATGGVAIAGGVLIIGSTIAQGLVPDPPKTNELSAPTAQEVAVNVSDALSKLSGDVFEEERKVQDAFNNICQTIADSRAASIMNNKAGPLAVATPSVSSARPSEITDGSLRPSR</sequence>
<dbReference type="Proteomes" id="UP000248924">
    <property type="component" value="Unassembled WGS sequence"/>
</dbReference>
<gene>
    <name evidence="2" type="ORF">C1I95_20095</name>
</gene>
<keyword evidence="3" id="KW-1185">Reference proteome</keyword>
<feature type="region of interest" description="Disordered" evidence="1">
    <location>
        <begin position="324"/>
        <end position="347"/>
    </location>
</feature>
<protein>
    <submittedName>
        <fullName evidence="2">Uncharacterized protein</fullName>
    </submittedName>
</protein>
<reference evidence="2 3" key="1">
    <citation type="submission" date="2018-01" db="EMBL/GenBank/DDBJ databases">
        <title>Draft genome sequence of Jishengella sp. NA12.</title>
        <authorList>
            <person name="Sahin N."/>
            <person name="Ay H."/>
            <person name="Saygin H."/>
        </authorList>
    </citation>
    <scope>NUCLEOTIDE SEQUENCE [LARGE SCALE GENOMIC DNA]</scope>
    <source>
        <strain evidence="2 3">NA12</strain>
    </source>
</reference>
<accession>A0A2W2DXI0</accession>
<dbReference type="OrthoDB" id="3281648at2"/>
<dbReference type="EMBL" id="POTY01000131">
    <property type="protein sequence ID" value="PZG15203.1"/>
    <property type="molecule type" value="Genomic_DNA"/>
</dbReference>
<organism evidence="2 3">
    <name type="scientific">Micromonospora craterilacus</name>
    <dbReference type="NCBI Taxonomy" id="1655439"/>
    <lineage>
        <taxon>Bacteria</taxon>
        <taxon>Bacillati</taxon>
        <taxon>Actinomycetota</taxon>
        <taxon>Actinomycetes</taxon>
        <taxon>Micromonosporales</taxon>
        <taxon>Micromonosporaceae</taxon>
        <taxon>Micromonospora</taxon>
    </lineage>
</organism>
<evidence type="ECO:0000256" key="1">
    <source>
        <dbReference type="SAM" id="MobiDB-lite"/>
    </source>
</evidence>
<name>A0A2W2DXI0_9ACTN</name>
<evidence type="ECO:0000313" key="2">
    <source>
        <dbReference type="EMBL" id="PZG15203.1"/>
    </source>
</evidence>
<dbReference type="AlphaFoldDB" id="A0A2W2DXI0"/>
<evidence type="ECO:0000313" key="3">
    <source>
        <dbReference type="Proteomes" id="UP000248924"/>
    </source>
</evidence>
<dbReference type="RefSeq" id="WP_111215365.1">
    <property type="nucleotide sequence ID" value="NZ_POTY01000131.1"/>
</dbReference>
<proteinExistence type="predicted"/>
<comment type="caution">
    <text evidence="2">The sequence shown here is derived from an EMBL/GenBank/DDBJ whole genome shotgun (WGS) entry which is preliminary data.</text>
</comment>